<gene>
    <name evidence="1" type="ORF">PBRASI_LOCUS3207</name>
</gene>
<protein>
    <submittedName>
        <fullName evidence="1">2104_t:CDS:1</fullName>
    </submittedName>
</protein>
<keyword evidence="2" id="KW-1185">Reference proteome</keyword>
<accession>A0A9N9F607</accession>
<evidence type="ECO:0000313" key="1">
    <source>
        <dbReference type="EMBL" id="CAG8512883.1"/>
    </source>
</evidence>
<evidence type="ECO:0000313" key="2">
    <source>
        <dbReference type="Proteomes" id="UP000789739"/>
    </source>
</evidence>
<organism evidence="1 2">
    <name type="scientific">Paraglomus brasilianum</name>
    <dbReference type="NCBI Taxonomy" id="144538"/>
    <lineage>
        <taxon>Eukaryota</taxon>
        <taxon>Fungi</taxon>
        <taxon>Fungi incertae sedis</taxon>
        <taxon>Mucoromycota</taxon>
        <taxon>Glomeromycotina</taxon>
        <taxon>Glomeromycetes</taxon>
        <taxon>Paraglomerales</taxon>
        <taxon>Paraglomeraceae</taxon>
        <taxon>Paraglomus</taxon>
    </lineage>
</organism>
<dbReference type="EMBL" id="CAJVPI010000280">
    <property type="protein sequence ID" value="CAG8512883.1"/>
    <property type="molecule type" value="Genomic_DNA"/>
</dbReference>
<reference evidence="1" key="1">
    <citation type="submission" date="2021-06" db="EMBL/GenBank/DDBJ databases">
        <authorList>
            <person name="Kallberg Y."/>
            <person name="Tangrot J."/>
            <person name="Rosling A."/>
        </authorList>
    </citation>
    <scope>NUCLEOTIDE SEQUENCE</scope>
    <source>
        <strain evidence="1">BR232B</strain>
    </source>
</reference>
<dbReference type="AlphaFoldDB" id="A0A9N9F607"/>
<sequence>MVAYKKPNRTKQSLPGFVAKDNIKKKKLATMVRITFICRSLCQICLKTLNKGSKSSSKSPRGRKRRTVPRELDFTGYNPIMVVEHPEKQKVAVKGADYNGEQLYSMLEGSVNIVDELAQELVVEYERKTVANYGIDKKELARMTAEELRDYAKFFAAEINHHQLNDRDSQLV</sequence>
<name>A0A9N9F607_9GLOM</name>
<dbReference type="Proteomes" id="UP000789739">
    <property type="component" value="Unassembled WGS sequence"/>
</dbReference>
<proteinExistence type="predicted"/>
<comment type="caution">
    <text evidence="1">The sequence shown here is derived from an EMBL/GenBank/DDBJ whole genome shotgun (WGS) entry which is preliminary data.</text>
</comment>